<dbReference type="Proteomes" id="UP000199017">
    <property type="component" value="Unassembled WGS sequence"/>
</dbReference>
<feature type="region of interest" description="Disordered" evidence="1">
    <location>
        <begin position="64"/>
        <end position="83"/>
    </location>
</feature>
<accession>A0A1G8NHM4</accession>
<proteinExistence type="predicted"/>
<evidence type="ECO:0000256" key="1">
    <source>
        <dbReference type="SAM" id="MobiDB-lite"/>
    </source>
</evidence>
<dbReference type="AlphaFoldDB" id="A0A1G8NHM4"/>
<name>A0A1G8NHM4_9BACI</name>
<feature type="compositionally biased region" description="Basic and acidic residues" evidence="1">
    <location>
        <begin position="70"/>
        <end position="83"/>
    </location>
</feature>
<evidence type="ECO:0000313" key="3">
    <source>
        <dbReference type="Proteomes" id="UP000199017"/>
    </source>
</evidence>
<dbReference type="EMBL" id="FNDU01000012">
    <property type="protein sequence ID" value="SDI79566.1"/>
    <property type="molecule type" value="Genomic_DNA"/>
</dbReference>
<gene>
    <name evidence="2" type="ORF">SAMN05216352_11224</name>
</gene>
<dbReference type="RefSeq" id="WP_091587023.1">
    <property type="nucleotide sequence ID" value="NZ_FNDU01000012.1"/>
</dbReference>
<evidence type="ECO:0000313" key="2">
    <source>
        <dbReference type="EMBL" id="SDI79566.1"/>
    </source>
</evidence>
<reference evidence="2 3" key="1">
    <citation type="submission" date="2016-10" db="EMBL/GenBank/DDBJ databases">
        <authorList>
            <person name="de Groot N.N."/>
        </authorList>
    </citation>
    <scope>NUCLEOTIDE SEQUENCE [LARGE SCALE GENOMIC DNA]</scope>
    <source>
        <strain evidence="3">P4B,CCM 7963,CECT 7998,DSM 25260,IBRC-M 10614,KCTC 13821</strain>
    </source>
</reference>
<dbReference type="STRING" id="930129.SAMN05216352_11224"/>
<dbReference type="InterPro" id="IPR018691">
    <property type="entry name" value="DUF2188"/>
</dbReference>
<protein>
    <submittedName>
        <fullName evidence="2">Uncharacterized protein YdaT</fullName>
    </submittedName>
</protein>
<keyword evidence="3" id="KW-1185">Reference proteome</keyword>
<dbReference type="OrthoDB" id="8858565at2"/>
<dbReference type="Pfam" id="PF09954">
    <property type="entry name" value="DUF2188"/>
    <property type="match status" value="1"/>
</dbReference>
<sequence>MPWTMNDYPSSLKNLDKAVRKKAIDIANAMVDEGYDKGRAIPIATEQAKEWHDNASKDEIEEFMVEEDPTERSEEGKKYDNRPELLDRAEMVVSHEDGWAVQAKGAKKPDKVYDKKPDAIERAKEVAENKGTEAVIYKEDGTIDKRHSYSD</sequence>
<organism evidence="2 3">
    <name type="scientific">Alteribacillus bidgolensis</name>
    <dbReference type="NCBI Taxonomy" id="930129"/>
    <lineage>
        <taxon>Bacteria</taxon>
        <taxon>Bacillati</taxon>
        <taxon>Bacillota</taxon>
        <taxon>Bacilli</taxon>
        <taxon>Bacillales</taxon>
        <taxon>Bacillaceae</taxon>
        <taxon>Alteribacillus</taxon>
    </lineage>
</organism>